<protein>
    <recommendedName>
        <fullName evidence="4">Male-enhanced antigen 1</fullName>
    </recommendedName>
</protein>
<sequence>MKQDRQVDEQEEDMEVELTSAEDMRADIVEEFARQLDKVVRIQSDDDEEEEEDDFDNFGYEALPQDDDEDMYQQLESDEEDVQDPLHIEVDSSASLKPETSDLIKSIMANIQLSDEAVPDWAKKIPESAWLPCVNQKKD</sequence>
<dbReference type="EMBL" id="BAABUK010000005">
    <property type="protein sequence ID" value="GAA5809740.1"/>
    <property type="molecule type" value="Genomic_DNA"/>
</dbReference>
<reference evidence="2 3" key="1">
    <citation type="submission" date="2024-04" db="EMBL/GenBank/DDBJ databases">
        <title>genome sequences of Mucor flavus KT1a and Helicostylum pulchrum KT1b strains isolated from the surface of a dry-aged beef.</title>
        <authorList>
            <person name="Toyotome T."/>
            <person name="Hosono M."/>
            <person name="Torimaru M."/>
            <person name="Fukuda K."/>
            <person name="Mikami N."/>
        </authorList>
    </citation>
    <scope>NUCLEOTIDE SEQUENCE [LARGE SCALE GENOMIC DNA]</scope>
    <source>
        <strain evidence="2 3">KT1a</strain>
    </source>
</reference>
<comment type="caution">
    <text evidence="2">The sequence shown here is derived from an EMBL/GenBank/DDBJ whole genome shotgun (WGS) entry which is preliminary data.</text>
</comment>
<evidence type="ECO:0000313" key="2">
    <source>
        <dbReference type="EMBL" id="GAA5809740.1"/>
    </source>
</evidence>
<evidence type="ECO:0000256" key="1">
    <source>
        <dbReference type="SAM" id="MobiDB-lite"/>
    </source>
</evidence>
<proteinExistence type="predicted"/>
<organism evidence="2 3">
    <name type="scientific">Mucor flavus</name>
    <dbReference type="NCBI Taxonomy" id="439312"/>
    <lineage>
        <taxon>Eukaryota</taxon>
        <taxon>Fungi</taxon>
        <taxon>Fungi incertae sedis</taxon>
        <taxon>Mucoromycota</taxon>
        <taxon>Mucoromycotina</taxon>
        <taxon>Mucoromycetes</taxon>
        <taxon>Mucorales</taxon>
        <taxon>Mucorineae</taxon>
        <taxon>Mucoraceae</taxon>
        <taxon>Mucor</taxon>
    </lineage>
</organism>
<feature type="compositionally biased region" description="Acidic residues" evidence="1">
    <location>
        <begin position="45"/>
        <end position="56"/>
    </location>
</feature>
<dbReference type="Pfam" id="PF06910">
    <property type="entry name" value="MEA1"/>
    <property type="match status" value="1"/>
</dbReference>
<evidence type="ECO:0008006" key="4">
    <source>
        <dbReference type="Google" id="ProtNLM"/>
    </source>
</evidence>
<feature type="region of interest" description="Disordered" evidence="1">
    <location>
        <begin position="42"/>
        <end position="66"/>
    </location>
</feature>
<keyword evidence="3" id="KW-1185">Reference proteome</keyword>
<name>A0ABP9YSB5_9FUNG</name>
<accession>A0ABP9YSB5</accession>
<gene>
    <name evidence="2" type="ORF">MFLAVUS_003153</name>
</gene>
<evidence type="ECO:0000313" key="3">
    <source>
        <dbReference type="Proteomes" id="UP001473302"/>
    </source>
</evidence>
<dbReference type="Proteomes" id="UP001473302">
    <property type="component" value="Unassembled WGS sequence"/>
</dbReference>
<feature type="region of interest" description="Disordered" evidence="1">
    <location>
        <begin position="1"/>
        <end position="22"/>
    </location>
</feature>